<evidence type="ECO:0000256" key="2">
    <source>
        <dbReference type="ARBA" id="ARBA00022857"/>
    </source>
</evidence>
<gene>
    <name evidence="7" type="ORF">CEV31_3375</name>
</gene>
<dbReference type="CDD" id="cd07109">
    <property type="entry name" value="ALDH_AAS00426"/>
    <property type="match status" value="1"/>
</dbReference>
<dbReference type="Gene3D" id="3.40.605.10">
    <property type="entry name" value="Aldehyde Dehydrogenase, Chain A, domain 1"/>
    <property type="match status" value="1"/>
</dbReference>
<keyword evidence="8" id="KW-1185">Reference proteome</keyword>
<dbReference type="InterPro" id="IPR029510">
    <property type="entry name" value="Ald_DH_CS_GLU"/>
</dbReference>
<keyword evidence="3 5" id="KW-0560">Oxidoreductase</keyword>
<dbReference type="SUPFAM" id="SSF53720">
    <property type="entry name" value="ALDH-like"/>
    <property type="match status" value="1"/>
</dbReference>
<dbReference type="PANTHER" id="PTHR11699">
    <property type="entry name" value="ALDEHYDE DEHYDROGENASE-RELATED"/>
    <property type="match status" value="1"/>
</dbReference>
<dbReference type="InterPro" id="IPR016161">
    <property type="entry name" value="Ald_DH/histidinol_DH"/>
</dbReference>
<proteinExistence type="inferred from homology"/>
<dbReference type="FunFam" id="3.40.605.10:FF:000007">
    <property type="entry name" value="NAD/NADP-dependent betaine aldehyde dehydrogenase"/>
    <property type="match status" value="1"/>
</dbReference>
<feature type="active site" evidence="4">
    <location>
        <position position="260"/>
    </location>
</feature>
<dbReference type="OrthoDB" id="9802947at2"/>
<dbReference type="Pfam" id="PF00171">
    <property type="entry name" value="Aldedh"/>
    <property type="match status" value="1"/>
</dbReference>
<evidence type="ECO:0000256" key="1">
    <source>
        <dbReference type="ARBA" id="ARBA00009986"/>
    </source>
</evidence>
<reference evidence="7 8" key="1">
    <citation type="submission" date="2017-07" db="EMBL/GenBank/DDBJ databases">
        <title>Phylogenetic study on the rhizospheric bacterium Ochrobactrum sp. A44.</title>
        <authorList>
            <person name="Krzyzanowska D.M."/>
            <person name="Ossowicki A."/>
            <person name="Rajewska M."/>
            <person name="Maciag T."/>
            <person name="Kaczynski Z."/>
            <person name="Czerwicka M."/>
            <person name="Jafra S."/>
        </authorList>
    </citation>
    <scope>NUCLEOTIDE SEQUENCE [LARGE SCALE GENOMIC DNA]</scope>
    <source>
        <strain evidence="7 8">DSM 7216</strain>
    </source>
</reference>
<evidence type="ECO:0000256" key="4">
    <source>
        <dbReference type="PROSITE-ProRule" id="PRU10007"/>
    </source>
</evidence>
<sequence length="491" mass="52134">MSFHYPRASKILPAKGCFINNRWEKVSSGKTVDVVAPAEGIVFAEISASGAEDVDRAVKAARAAFEGGAWSKLTATERGRLLSKLGEAILANADELAELEARDCGKPIKQARADIDASARYFEFYGGAADKVHGEQIPFLKGYFVTGEREPLGVTGHIIPWNYPAQMIGRTLGPALAMGNATVLKPAEDACLTPLRIAELAAEVGFPEGAINVVPGLGHEAGSALSEHPGIDFIAFTGSPQVGVLIQTAAAKNHIGCVLELGGKSPQIVFEDADLKACVPVLVAAIIQNAGQTCSAGARLLVQKSIWDKVIPLVAERFKALRAGAPHDNPDLGPVINAKQKDRVETFFTRAETEGVPMLAQGKRHENAPKDGFYVLPTLYGPVARDNQLACDEVFGPVLAAMPFDDEADAIALANATEYGLVAGVWTRDTSRAVRVARKVRAGQVYINAYGAGGGIELPFGGVKKSGHGREKGFEALYEFSALKTLVIKHD</sequence>
<dbReference type="EMBL" id="NNRJ01000052">
    <property type="protein sequence ID" value="OYR13382.1"/>
    <property type="molecule type" value="Genomic_DNA"/>
</dbReference>
<protein>
    <submittedName>
        <fullName evidence="7">Aldehyde dehydrogenase family protein</fullName>
    </submittedName>
</protein>
<evidence type="ECO:0000259" key="6">
    <source>
        <dbReference type="Pfam" id="PF00171"/>
    </source>
</evidence>
<organism evidence="7 8">
    <name type="scientific">Brucella thiophenivorans</name>
    <dbReference type="NCBI Taxonomy" id="571255"/>
    <lineage>
        <taxon>Bacteria</taxon>
        <taxon>Pseudomonadati</taxon>
        <taxon>Pseudomonadota</taxon>
        <taxon>Alphaproteobacteria</taxon>
        <taxon>Hyphomicrobiales</taxon>
        <taxon>Brucellaceae</taxon>
        <taxon>Brucella/Ochrobactrum group</taxon>
        <taxon>Brucella</taxon>
    </lineage>
</organism>
<comment type="similarity">
    <text evidence="1 5">Belongs to the aldehyde dehydrogenase family.</text>
</comment>
<dbReference type="Proteomes" id="UP000215590">
    <property type="component" value="Unassembled WGS sequence"/>
</dbReference>
<name>A0A256FET2_9HYPH</name>
<comment type="caution">
    <text evidence="7">The sequence shown here is derived from an EMBL/GenBank/DDBJ whole genome shotgun (WGS) entry which is preliminary data.</text>
</comment>
<dbReference type="InterPro" id="IPR015590">
    <property type="entry name" value="Aldehyde_DH_dom"/>
</dbReference>
<dbReference type="PROSITE" id="PS00687">
    <property type="entry name" value="ALDEHYDE_DEHYDR_GLU"/>
    <property type="match status" value="1"/>
</dbReference>
<dbReference type="AlphaFoldDB" id="A0A256FET2"/>
<dbReference type="RefSeq" id="WP_094508757.1">
    <property type="nucleotide sequence ID" value="NZ_JBHEEK010000007.1"/>
</dbReference>
<accession>A0A256FET2</accession>
<dbReference type="InterPro" id="IPR016162">
    <property type="entry name" value="Ald_DH_N"/>
</dbReference>
<dbReference type="Gene3D" id="3.40.309.10">
    <property type="entry name" value="Aldehyde Dehydrogenase, Chain A, domain 2"/>
    <property type="match status" value="1"/>
</dbReference>
<evidence type="ECO:0000313" key="8">
    <source>
        <dbReference type="Proteomes" id="UP000215590"/>
    </source>
</evidence>
<evidence type="ECO:0000256" key="5">
    <source>
        <dbReference type="RuleBase" id="RU003345"/>
    </source>
</evidence>
<evidence type="ECO:0000313" key="7">
    <source>
        <dbReference type="EMBL" id="OYR13382.1"/>
    </source>
</evidence>
<feature type="domain" description="Aldehyde dehydrogenase" evidence="6">
    <location>
        <begin position="24"/>
        <end position="485"/>
    </location>
</feature>
<dbReference type="InterPro" id="IPR016163">
    <property type="entry name" value="Ald_DH_C"/>
</dbReference>
<dbReference type="GO" id="GO:0016620">
    <property type="term" value="F:oxidoreductase activity, acting on the aldehyde or oxo group of donors, NAD or NADP as acceptor"/>
    <property type="evidence" value="ECO:0007669"/>
    <property type="project" value="InterPro"/>
</dbReference>
<keyword evidence="2" id="KW-0521">NADP</keyword>
<evidence type="ECO:0000256" key="3">
    <source>
        <dbReference type="ARBA" id="ARBA00023002"/>
    </source>
</evidence>